<dbReference type="Pfam" id="PF12706">
    <property type="entry name" value="Lactamase_B_2"/>
    <property type="match status" value="1"/>
</dbReference>
<feature type="domain" description="Metallo-beta-lactamase" evidence="3">
    <location>
        <begin position="44"/>
        <end position="247"/>
    </location>
</feature>
<feature type="chain" id="PRO_5026714206" evidence="2">
    <location>
        <begin position="24"/>
        <end position="286"/>
    </location>
</feature>
<dbReference type="EMBL" id="VULN01000009">
    <property type="protein sequence ID" value="MSS82428.1"/>
    <property type="molecule type" value="Genomic_DNA"/>
</dbReference>
<dbReference type="Gene3D" id="3.60.15.10">
    <property type="entry name" value="Ribonuclease Z/Hydroxyacylglutathione hydrolase-like"/>
    <property type="match status" value="1"/>
</dbReference>
<comment type="caution">
    <text evidence="4">The sequence shown here is derived from an EMBL/GenBank/DDBJ whole genome shotgun (WGS) entry which is preliminary data.</text>
</comment>
<protein>
    <submittedName>
        <fullName evidence="4">MBL fold metallo-hydrolase</fullName>
    </submittedName>
</protein>
<dbReference type="InterPro" id="IPR036866">
    <property type="entry name" value="RibonucZ/Hydroxyglut_hydro"/>
</dbReference>
<dbReference type="InterPro" id="IPR001279">
    <property type="entry name" value="Metallo-B-lactamas"/>
</dbReference>
<dbReference type="RefSeq" id="WP_154488276.1">
    <property type="nucleotide sequence ID" value="NZ_VULN01000009.1"/>
</dbReference>
<evidence type="ECO:0000256" key="2">
    <source>
        <dbReference type="SAM" id="SignalP"/>
    </source>
</evidence>
<dbReference type="PANTHER" id="PTHR43546">
    <property type="entry name" value="UPF0173 METAL-DEPENDENT HYDROLASE MJ1163-RELATED"/>
    <property type="match status" value="1"/>
</dbReference>
<dbReference type="AlphaFoldDB" id="A0A6N7W2P8"/>
<dbReference type="SUPFAM" id="SSF56281">
    <property type="entry name" value="Metallo-hydrolase/oxidoreductase"/>
    <property type="match status" value="1"/>
</dbReference>
<dbReference type="PANTHER" id="PTHR43546:SF9">
    <property type="entry name" value="L-ASCORBATE-6-PHOSPHATE LACTONASE ULAG-RELATED"/>
    <property type="match status" value="1"/>
</dbReference>
<keyword evidence="1 4" id="KW-0378">Hydrolase</keyword>
<proteinExistence type="predicted"/>
<evidence type="ECO:0000313" key="4">
    <source>
        <dbReference type="EMBL" id="MSS82428.1"/>
    </source>
</evidence>
<evidence type="ECO:0000313" key="5">
    <source>
        <dbReference type="Proteomes" id="UP000441455"/>
    </source>
</evidence>
<feature type="signal peptide" evidence="2">
    <location>
        <begin position="1"/>
        <end position="23"/>
    </location>
</feature>
<dbReference type="Proteomes" id="UP000441455">
    <property type="component" value="Unassembled WGS sequence"/>
</dbReference>
<sequence length="286" mass="32242">MKWRKTLMAAFLGMTMMTGSAFAQVSYQHVRNATGKLAYNDTVFLIDPMLAEKGRYEGFAGSFNSEVRNPKVDLPESKEDVLKNVDALIVTHTHLDHWDEVAQQFINKDIPVFVQDDKDATEIRKEGFRNVQVLDRDIEFQGVRLTRVEGTHGTEEMYANPAYSVLLGESMGVVFAAPGEKTTYLMGDTVWTARVDKTLQNRQPDILIMNTGYAKSICYNDSIIMGTEDVGRAATRMPKAKIVAVHMDAINHCTVSRKNMRDFVHSRKLDKQVAVPDDGQIINFDK</sequence>
<dbReference type="InterPro" id="IPR050114">
    <property type="entry name" value="UPF0173_UPF0282_UlaG_hydrolase"/>
</dbReference>
<reference evidence="4 5" key="1">
    <citation type="submission" date="2019-08" db="EMBL/GenBank/DDBJ databases">
        <title>In-depth cultivation of the pig gut microbiome towards novel bacterial diversity and tailored functional studies.</title>
        <authorList>
            <person name="Wylensek D."/>
            <person name="Hitch T.C.A."/>
            <person name="Clavel T."/>
        </authorList>
    </citation>
    <scope>NUCLEOTIDE SEQUENCE [LARGE SCALE GENOMIC DNA]</scope>
    <source>
        <strain evidence="4 5">WCA-389-WT-5B</strain>
    </source>
</reference>
<dbReference type="GO" id="GO:0016787">
    <property type="term" value="F:hydrolase activity"/>
    <property type="evidence" value="ECO:0007669"/>
    <property type="project" value="UniProtKB-KW"/>
</dbReference>
<keyword evidence="2" id="KW-0732">Signal</keyword>
<dbReference type="OrthoDB" id="9805728at2"/>
<gene>
    <name evidence="4" type="ORF">FX155_07460</name>
</gene>
<accession>A0A6N7W2P8</accession>
<evidence type="ECO:0000259" key="3">
    <source>
        <dbReference type="Pfam" id="PF12706"/>
    </source>
</evidence>
<evidence type="ECO:0000256" key="1">
    <source>
        <dbReference type="ARBA" id="ARBA00022801"/>
    </source>
</evidence>
<name>A0A6N7W2P8_ACIFE</name>
<organism evidence="4 5">
    <name type="scientific">Acidaminococcus fermentans</name>
    <dbReference type="NCBI Taxonomy" id="905"/>
    <lineage>
        <taxon>Bacteria</taxon>
        <taxon>Bacillati</taxon>
        <taxon>Bacillota</taxon>
        <taxon>Negativicutes</taxon>
        <taxon>Acidaminococcales</taxon>
        <taxon>Acidaminococcaceae</taxon>
        <taxon>Acidaminococcus</taxon>
    </lineage>
</organism>